<keyword evidence="4 11" id="KW-1133">Transmembrane helix</keyword>
<gene>
    <name evidence="13" type="ORF">OXD698_LOCUS28922</name>
</gene>
<protein>
    <recommendedName>
        <fullName evidence="12">G-protein coupled receptors family 1 profile domain-containing protein</fullName>
    </recommendedName>
</protein>
<evidence type="ECO:0000256" key="2">
    <source>
        <dbReference type="ARBA" id="ARBA00022475"/>
    </source>
</evidence>
<name>A0A819N1Y4_9BILA</name>
<evidence type="ECO:0000256" key="10">
    <source>
        <dbReference type="SAM" id="MobiDB-lite"/>
    </source>
</evidence>
<evidence type="ECO:0000256" key="9">
    <source>
        <dbReference type="RuleBase" id="RU000688"/>
    </source>
</evidence>
<evidence type="ECO:0000313" key="14">
    <source>
        <dbReference type="Proteomes" id="UP000663844"/>
    </source>
</evidence>
<sequence>MSANNTAIIFQLPSFDKISTTTQNLSFYGFLFLFIFGFVGNISNLFIFSGTNLRKASTSLLFIFLAISDTGYLLTCIYEFIYYGFNIKDPNVGTSRVSALCRFRSYFQATFMCLSSWLLVAISADRSIRIMFPFKVKTLCTRRHAIYVATIILLTFLVLNAHYLTEGFGTNQGQFVFCYADFRNTQYLYFYAYQWPIILSVFQIFLPALCIFLFSLLIYKHRHHPSTVIISVHRRFLEVQLLRLMISSSLLFLLTTFPLGLWNTIGPRFLTFVTIEQIHTYISILYFIQSINYSINFYVYVCSSKFFRKKFLRILHFNFGQKIHPLAMSESMNINTVQSKTKCECFRKRKLLWIIVSTIIIAAIIATSVMVPKIKKVDAGNGSAIETIPPITTITTKGPITSIASTTIISNKPTITVSTEPTTTISTTTTTTTSIKSTTTVSTESSTTTSTQSTTTSTLSTIATPGQY</sequence>
<evidence type="ECO:0000256" key="7">
    <source>
        <dbReference type="ARBA" id="ARBA00023170"/>
    </source>
</evidence>
<dbReference type="Pfam" id="PF00001">
    <property type="entry name" value="7tm_1"/>
    <property type="match status" value="1"/>
</dbReference>
<feature type="transmembrane region" description="Helical" evidence="11">
    <location>
        <begin position="105"/>
        <end position="124"/>
    </location>
</feature>
<comment type="similarity">
    <text evidence="9">Belongs to the G-protein coupled receptor 1 family.</text>
</comment>
<evidence type="ECO:0000256" key="11">
    <source>
        <dbReference type="SAM" id="Phobius"/>
    </source>
</evidence>
<evidence type="ECO:0000256" key="1">
    <source>
        <dbReference type="ARBA" id="ARBA00004651"/>
    </source>
</evidence>
<feature type="transmembrane region" description="Helical" evidence="11">
    <location>
        <begin position="281"/>
        <end position="301"/>
    </location>
</feature>
<evidence type="ECO:0000256" key="3">
    <source>
        <dbReference type="ARBA" id="ARBA00022692"/>
    </source>
</evidence>
<dbReference type="SUPFAM" id="SSF81321">
    <property type="entry name" value="Family A G protein-coupled receptor-like"/>
    <property type="match status" value="1"/>
</dbReference>
<dbReference type="GO" id="GO:0007218">
    <property type="term" value="P:neuropeptide signaling pathway"/>
    <property type="evidence" value="ECO:0007669"/>
    <property type="project" value="TreeGrafter"/>
</dbReference>
<feature type="region of interest" description="Disordered" evidence="10">
    <location>
        <begin position="428"/>
        <end position="468"/>
    </location>
</feature>
<evidence type="ECO:0000256" key="4">
    <source>
        <dbReference type="ARBA" id="ARBA00022989"/>
    </source>
</evidence>
<dbReference type="EMBL" id="CAJOAZ010003183">
    <property type="protein sequence ID" value="CAF3990611.1"/>
    <property type="molecule type" value="Genomic_DNA"/>
</dbReference>
<keyword evidence="2" id="KW-1003">Cell membrane</keyword>
<dbReference type="GO" id="GO:0005886">
    <property type="term" value="C:plasma membrane"/>
    <property type="evidence" value="ECO:0007669"/>
    <property type="project" value="UniProtKB-SubCell"/>
</dbReference>
<feature type="transmembrane region" description="Helical" evidence="11">
    <location>
        <begin position="197"/>
        <end position="219"/>
    </location>
</feature>
<evidence type="ECO:0000259" key="12">
    <source>
        <dbReference type="PROSITE" id="PS50262"/>
    </source>
</evidence>
<proteinExistence type="inferred from homology"/>
<evidence type="ECO:0000313" key="13">
    <source>
        <dbReference type="EMBL" id="CAF3990611.1"/>
    </source>
</evidence>
<dbReference type="Proteomes" id="UP000663844">
    <property type="component" value="Unassembled WGS sequence"/>
</dbReference>
<keyword evidence="7 9" id="KW-0675">Receptor</keyword>
<dbReference type="GO" id="GO:0008528">
    <property type="term" value="F:G protein-coupled peptide receptor activity"/>
    <property type="evidence" value="ECO:0007669"/>
    <property type="project" value="TreeGrafter"/>
</dbReference>
<reference evidence="13" key="1">
    <citation type="submission" date="2021-02" db="EMBL/GenBank/DDBJ databases">
        <authorList>
            <person name="Nowell W R."/>
        </authorList>
    </citation>
    <scope>NUCLEOTIDE SEQUENCE</scope>
</reference>
<dbReference type="PRINTS" id="PR00237">
    <property type="entry name" value="GPCRRHODOPSN"/>
</dbReference>
<feature type="transmembrane region" description="Helical" evidence="11">
    <location>
        <begin position="351"/>
        <end position="371"/>
    </location>
</feature>
<keyword evidence="3 9" id="KW-0812">Transmembrane</keyword>
<comment type="subcellular location">
    <subcellularLocation>
        <location evidence="1">Cell membrane</location>
        <topology evidence="1">Multi-pass membrane protein</topology>
    </subcellularLocation>
</comment>
<organism evidence="13 14">
    <name type="scientific">Adineta steineri</name>
    <dbReference type="NCBI Taxonomy" id="433720"/>
    <lineage>
        <taxon>Eukaryota</taxon>
        <taxon>Metazoa</taxon>
        <taxon>Spiralia</taxon>
        <taxon>Gnathifera</taxon>
        <taxon>Rotifera</taxon>
        <taxon>Eurotatoria</taxon>
        <taxon>Bdelloidea</taxon>
        <taxon>Adinetida</taxon>
        <taxon>Adinetidae</taxon>
        <taxon>Adineta</taxon>
    </lineage>
</organism>
<dbReference type="InterPro" id="IPR017452">
    <property type="entry name" value="GPCR_Rhodpsn_7TM"/>
</dbReference>
<feature type="transmembrane region" description="Helical" evidence="11">
    <location>
        <begin position="240"/>
        <end position="261"/>
    </location>
</feature>
<dbReference type="Gene3D" id="1.20.1070.10">
    <property type="entry name" value="Rhodopsin 7-helix transmembrane proteins"/>
    <property type="match status" value="1"/>
</dbReference>
<dbReference type="InterPro" id="IPR000276">
    <property type="entry name" value="GPCR_Rhodpsn"/>
</dbReference>
<dbReference type="PROSITE" id="PS50262">
    <property type="entry name" value="G_PROTEIN_RECEP_F1_2"/>
    <property type="match status" value="1"/>
</dbReference>
<dbReference type="AlphaFoldDB" id="A0A819N1Y4"/>
<dbReference type="PANTHER" id="PTHR24230:SF75">
    <property type="entry name" value="RELAXIN FAMILY PEPTIDE RECEPTOR 3"/>
    <property type="match status" value="1"/>
</dbReference>
<keyword evidence="6 11" id="KW-0472">Membrane</keyword>
<dbReference type="PANTHER" id="PTHR24230">
    <property type="entry name" value="G-PROTEIN COUPLED RECEPTOR"/>
    <property type="match status" value="1"/>
</dbReference>
<comment type="caution">
    <text evidence="13">The sequence shown here is derived from an EMBL/GenBank/DDBJ whole genome shotgun (WGS) entry which is preliminary data.</text>
</comment>
<feature type="domain" description="G-protein coupled receptors family 1 profile" evidence="12">
    <location>
        <begin position="40"/>
        <end position="300"/>
    </location>
</feature>
<evidence type="ECO:0000256" key="5">
    <source>
        <dbReference type="ARBA" id="ARBA00023040"/>
    </source>
</evidence>
<dbReference type="PROSITE" id="PS00237">
    <property type="entry name" value="G_PROTEIN_RECEP_F1_1"/>
    <property type="match status" value="1"/>
</dbReference>
<accession>A0A819N1Y4</accession>
<feature type="transmembrane region" description="Helical" evidence="11">
    <location>
        <begin position="60"/>
        <end position="85"/>
    </location>
</feature>
<evidence type="ECO:0000256" key="8">
    <source>
        <dbReference type="ARBA" id="ARBA00023224"/>
    </source>
</evidence>
<keyword evidence="8 9" id="KW-0807">Transducer</keyword>
<keyword evidence="5 9" id="KW-0297">G-protein coupled receptor</keyword>
<evidence type="ECO:0000256" key="6">
    <source>
        <dbReference type="ARBA" id="ARBA00023136"/>
    </source>
</evidence>
<feature type="transmembrane region" description="Helical" evidence="11">
    <location>
        <begin position="145"/>
        <end position="164"/>
    </location>
</feature>
<feature type="transmembrane region" description="Helical" evidence="11">
    <location>
        <begin position="25"/>
        <end position="48"/>
    </location>
</feature>